<evidence type="ECO:0000259" key="1">
    <source>
        <dbReference type="Pfam" id="PF00085"/>
    </source>
</evidence>
<gene>
    <name evidence="2" type="primary">M448L</name>
    <name evidence="2" type="ORF">MT325_M448L</name>
</gene>
<evidence type="ECO:0000313" key="2">
    <source>
        <dbReference type="EMBL" id="ABT14002.1"/>
    </source>
</evidence>
<dbReference type="EMBL" id="DQ491001">
    <property type="protein sequence ID" value="ABT14002.1"/>
    <property type="molecule type" value="Genomic_DNA"/>
</dbReference>
<dbReference type="SUPFAM" id="SSF52833">
    <property type="entry name" value="Thioredoxin-like"/>
    <property type="match status" value="1"/>
</dbReference>
<dbReference type="CDD" id="cd02947">
    <property type="entry name" value="TRX_family"/>
    <property type="match status" value="1"/>
</dbReference>
<organismHost>
    <name type="scientific">Paramecium bursaria</name>
    <dbReference type="NCBI Taxonomy" id="74790"/>
</organismHost>
<dbReference type="Proteomes" id="UP000246715">
    <property type="component" value="Segment"/>
</dbReference>
<proteinExistence type="predicted"/>
<reference evidence="2 3" key="1">
    <citation type="journal article" date="2007" name="Virology">
        <title>Sequence and annotation of the 314-kb MT325 and the 321-kb FR483 viruses that infect Chlorella Pbi.</title>
        <authorList>
            <person name="Fitzgerald L.A."/>
            <person name="Graves M.V."/>
            <person name="Li X."/>
            <person name="Feldblyum T."/>
            <person name="Hartigan J."/>
            <person name="Van Etten J.L."/>
        </authorList>
    </citation>
    <scope>NUCLEOTIDE SEQUENCE [LARGE SCALE GENOMIC DNA]</scope>
    <source>
        <strain evidence="2 3">MT325</strain>
    </source>
</reference>
<sequence>MRILSVPNYPSMVLSVRFGTKKSLLFFSNKTSVRSATFRENLKKHQEINMDVLEIDCDENPEISDLFGVKYIPTAILLDNGFPVSRMDGSCKSHEFVDFLFDVVSLGKDPLV</sequence>
<dbReference type="Pfam" id="PF00085">
    <property type="entry name" value="Thioredoxin"/>
    <property type="match status" value="1"/>
</dbReference>
<protein>
    <submittedName>
        <fullName evidence="2">Uncharacterized protein M448L</fullName>
    </submittedName>
</protein>
<dbReference type="InterPro" id="IPR013766">
    <property type="entry name" value="Thioredoxin_domain"/>
</dbReference>
<evidence type="ECO:0000313" key="3">
    <source>
        <dbReference type="Proteomes" id="UP000246715"/>
    </source>
</evidence>
<dbReference type="Gene3D" id="3.40.30.10">
    <property type="entry name" value="Glutaredoxin"/>
    <property type="match status" value="1"/>
</dbReference>
<name>A7IUH8_PBCVM</name>
<dbReference type="InterPro" id="IPR036249">
    <property type="entry name" value="Thioredoxin-like_sf"/>
</dbReference>
<feature type="domain" description="Thioredoxin" evidence="1">
    <location>
        <begin position="40"/>
        <end position="100"/>
    </location>
</feature>
<organism evidence="2 3">
    <name type="scientific">Paramecium bursaria Chlorella virus MT325</name>
    <name type="common">PBCV-MT325</name>
    <dbReference type="NCBI Taxonomy" id="346932"/>
    <lineage>
        <taxon>Viruses</taxon>
        <taxon>Varidnaviria</taxon>
        <taxon>Bamfordvirae</taxon>
        <taxon>Nucleocytoviricota</taxon>
        <taxon>Megaviricetes</taxon>
        <taxon>Algavirales</taxon>
        <taxon>Phycodnaviridae</taxon>
        <taxon>Chlorovirus</taxon>
        <taxon>Chlorovirus conductrix</taxon>
        <taxon>Paramecium bursaria Chlorella virus A1</taxon>
    </lineage>
</organism>
<accession>A7IUH8</accession>